<dbReference type="PANTHER" id="PTHR31210:SF11">
    <property type="entry name" value="KETOGLUTARATE REDUCTASE TRANS-SPLICING-LIKE PROTEIN, PUTATIVE (DUF707)-RELATED"/>
    <property type="match status" value="1"/>
</dbReference>
<protein>
    <submittedName>
        <fullName evidence="1">Uncharacterized protein</fullName>
    </submittedName>
</protein>
<evidence type="ECO:0000313" key="2">
    <source>
        <dbReference type="Proteomes" id="UP000029120"/>
    </source>
</evidence>
<name>A0A087GF72_ARAAL</name>
<dbReference type="EMBL" id="CM002875">
    <property type="protein sequence ID" value="KFK28524.1"/>
    <property type="molecule type" value="Genomic_DNA"/>
</dbReference>
<sequence>MWASFVCLNRLSDERILNDLIHAWGLDVQLGYCAQGDRKKNVGVIDAEYIVHYGLSTLGVVETASTSVRNETEPFRYSILVMYSSG</sequence>
<dbReference type="InterPro" id="IPR007877">
    <property type="entry name" value="DUF707"/>
</dbReference>
<dbReference type="Gramene" id="KFK28524">
    <property type="protein sequence ID" value="KFK28524"/>
    <property type="gene ID" value="AALP_AA7G007900"/>
</dbReference>
<dbReference type="PANTHER" id="PTHR31210">
    <property type="entry name" value="OS06G0731900 PROTEIN"/>
    <property type="match status" value="1"/>
</dbReference>
<dbReference type="Proteomes" id="UP000029120">
    <property type="component" value="Chromosome 7"/>
</dbReference>
<gene>
    <name evidence="1" type="ordered locus">AALP_Aa7g007900</name>
</gene>
<evidence type="ECO:0000313" key="1">
    <source>
        <dbReference type="EMBL" id="KFK28524.1"/>
    </source>
</evidence>
<accession>A0A087GF72</accession>
<dbReference type="Pfam" id="PF05212">
    <property type="entry name" value="DUF707"/>
    <property type="match status" value="1"/>
</dbReference>
<proteinExistence type="predicted"/>
<reference evidence="2" key="1">
    <citation type="journal article" date="2015" name="Nat. Plants">
        <title>Genome expansion of Arabis alpina linked with retrotransposition and reduced symmetric DNA methylation.</title>
        <authorList>
            <person name="Willing E.M."/>
            <person name="Rawat V."/>
            <person name="Mandakova T."/>
            <person name="Maumus F."/>
            <person name="James G.V."/>
            <person name="Nordstroem K.J."/>
            <person name="Becker C."/>
            <person name="Warthmann N."/>
            <person name="Chica C."/>
            <person name="Szarzynska B."/>
            <person name="Zytnicki M."/>
            <person name="Albani M.C."/>
            <person name="Kiefer C."/>
            <person name="Bergonzi S."/>
            <person name="Castaings L."/>
            <person name="Mateos J.L."/>
            <person name="Berns M.C."/>
            <person name="Bujdoso N."/>
            <person name="Piofczyk T."/>
            <person name="de Lorenzo L."/>
            <person name="Barrero-Sicilia C."/>
            <person name="Mateos I."/>
            <person name="Piednoel M."/>
            <person name="Hagmann J."/>
            <person name="Chen-Min-Tao R."/>
            <person name="Iglesias-Fernandez R."/>
            <person name="Schuster S.C."/>
            <person name="Alonso-Blanco C."/>
            <person name="Roudier F."/>
            <person name="Carbonero P."/>
            <person name="Paz-Ares J."/>
            <person name="Davis S.J."/>
            <person name="Pecinka A."/>
            <person name="Quesneville H."/>
            <person name="Colot V."/>
            <person name="Lysak M.A."/>
            <person name="Weigel D."/>
            <person name="Coupland G."/>
            <person name="Schneeberger K."/>
        </authorList>
    </citation>
    <scope>NUCLEOTIDE SEQUENCE [LARGE SCALE GENOMIC DNA]</scope>
    <source>
        <strain evidence="2">cv. Pajares</strain>
    </source>
</reference>
<dbReference type="OrthoDB" id="9985979at2759"/>
<keyword evidence="2" id="KW-1185">Reference proteome</keyword>
<organism evidence="1 2">
    <name type="scientific">Arabis alpina</name>
    <name type="common">Alpine rock-cress</name>
    <dbReference type="NCBI Taxonomy" id="50452"/>
    <lineage>
        <taxon>Eukaryota</taxon>
        <taxon>Viridiplantae</taxon>
        <taxon>Streptophyta</taxon>
        <taxon>Embryophyta</taxon>
        <taxon>Tracheophyta</taxon>
        <taxon>Spermatophyta</taxon>
        <taxon>Magnoliopsida</taxon>
        <taxon>eudicotyledons</taxon>
        <taxon>Gunneridae</taxon>
        <taxon>Pentapetalae</taxon>
        <taxon>rosids</taxon>
        <taxon>malvids</taxon>
        <taxon>Brassicales</taxon>
        <taxon>Brassicaceae</taxon>
        <taxon>Arabideae</taxon>
        <taxon>Arabis</taxon>
    </lineage>
</organism>
<dbReference type="AlphaFoldDB" id="A0A087GF72"/>